<dbReference type="AlphaFoldDB" id="A0A3R9F2L3"/>
<feature type="transmembrane region" description="Helical" evidence="1">
    <location>
        <begin position="35"/>
        <end position="52"/>
    </location>
</feature>
<dbReference type="InterPro" id="IPR048147">
    <property type="entry name" value="CBO0543-like"/>
</dbReference>
<evidence type="ECO:0000313" key="2">
    <source>
        <dbReference type="EMBL" id="RSD28512.1"/>
    </source>
</evidence>
<feature type="transmembrane region" description="Helical" evidence="1">
    <location>
        <begin position="6"/>
        <end position="23"/>
    </location>
</feature>
<name>A0A3R9F2L3_9BACI</name>
<feature type="transmembrane region" description="Helical" evidence="1">
    <location>
        <begin position="127"/>
        <end position="143"/>
    </location>
</feature>
<dbReference type="Proteomes" id="UP000279911">
    <property type="component" value="Unassembled WGS sequence"/>
</dbReference>
<keyword evidence="1" id="KW-0472">Membrane</keyword>
<keyword evidence="1" id="KW-1133">Transmembrane helix</keyword>
<feature type="transmembrane region" description="Helical" evidence="1">
    <location>
        <begin position="72"/>
        <end position="90"/>
    </location>
</feature>
<keyword evidence="1" id="KW-0812">Transmembrane</keyword>
<protein>
    <submittedName>
        <fullName evidence="2">Uncharacterized protein</fullName>
    </submittedName>
</protein>
<evidence type="ECO:0000313" key="3">
    <source>
        <dbReference type="Proteomes" id="UP000279911"/>
    </source>
</evidence>
<dbReference type="RefSeq" id="WP_125478983.1">
    <property type="nucleotide sequence ID" value="NZ_RSFW01000007.1"/>
</dbReference>
<proteinExistence type="predicted"/>
<reference evidence="3" key="1">
    <citation type="submission" date="2018-12" db="EMBL/GenBank/DDBJ databases">
        <title>Bacillus chawlae sp. nov., Bacillus glennii sp. nov., and Bacillus saganii sp. nov. Isolated from the Vehicle Assembly Building at Kennedy Space Center where the Viking Spacecraft were Assembled.</title>
        <authorList>
            <person name="Seuylemezian A."/>
            <person name="Vaishampayan P."/>
        </authorList>
    </citation>
    <scope>NUCLEOTIDE SEQUENCE [LARGE SCALE GENOMIC DNA]</scope>
    <source>
        <strain evidence="3">DSM 13966</strain>
    </source>
</reference>
<gene>
    <name evidence="2" type="ORF">EJA10_05370</name>
</gene>
<comment type="caution">
    <text evidence="2">The sequence shown here is derived from an EMBL/GenBank/DDBJ whole genome shotgun (WGS) entry which is preliminary data.</text>
</comment>
<dbReference type="OrthoDB" id="2664017at2"/>
<feature type="transmembrane region" description="Helical" evidence="1">
    <location>
        <begin position="97"/>
        <end position="115"/>
    </location>
</feature>
<accession>A0A3R9F2L3</accession>
<dbReference type="NCBIfam" id="NF041644">
    <property type="entry name" value="CBO0543_fam"/>
    <property type="match status" value="1"/>
</dbReference>
<dbReference type="EMBL" id="RSFW01000007">
    <property type="protein sequence ID" value="RSD28512.1"/>
    <property type="molecule type" value="Genomic_DNA"/>
</dbReference>
<sequence length="155" mass="18676">MNREILILLFSWLISILLLIKYIPIERKRNAHITFLFVQALAWIYEYIQLLLGVMDFPFREFVKATKMSFSLYYLIFPIFGVFFIMLFPGNKKNSRIIIHYLLFAISITTYSFLVERYSSLFDWKSWNVYISFVSNLAILYIIKKFVFWFQKGLA</sequence>
<organism evidence="2 3">
    <name type="scientific">Mesobacillus subterraneus</name>
    <dbReference type="NCBI Taxonomy" id="285983"/>
    <lineage>
        <taxon>Bacteria</taxon>
        <taxon>Bacillati</taxon>
        <taxon>Bacillota</taxon>
        <taxon>Bacilli</taxon>
        <taxon>Bacillales</taxon>
        <taxon>Bacillaceae</taxon>
        <taxon>Mesobacillus</taxon>
    </lineage>
</organism>
<evidence type="ECO:0000256" key="1">
    <source>
        <dbReference type="SAM" id="Phobius"/>
    </source>
</evidence>